<dbReference type="PANTHER" id="PTHR16161:SF0">
    <property type="entry name" value="TRANSCRIPTIONAL PROTEIN SWT1"/>
    <property type="match status" value="1"/>
</dbReference>
<dbReference type="SUPFAM" id="SSF88723">
    <property type="entry name" value="PIN domain-like"/>
    <property type="match status" value="1"/>
</dbReference>
<dbReference type="Proteomes" id="UP000094385">
    <property type="component" value="Unassembled WGS sequence"/>
</dbReference>
<dbReference type="Pfam" id="PF13638">
    <property type="entry name" value="PIN_4"/>
    <property type="match status" value="1"/>
</dbReference>
<dbReference type="CDD" id="cd18727">
    <property type="entry name" value="PIN_Swt1-like"/>
    <property type="match status" value="1"/>
</dbReference>
<evidence type="ECO:0000313" key="4">
    <source>
        <dbReference type="Proteomes" id="UP000094385"/>
    </source>
</evidence>
<dbReference type="AlphaFoldDB" id="A0A1E3PX24"/>
<dbReference type="GO" id="GO:0005634">
    <property type="term" value="C:nucleus"/>
    <property type="evidence" value="ECO:0007669"/>
    <property type="project" value="TreeGrafter"/>
</dbReference>
<name>A0A1E3PX24_LIPST</name>
<gene>
    <name evidence="3" type="ORF">LIPSTDRAFT_6546</name>
</gene>
<dbReference type="InterPro" id="IPR052626">
    <property type="entry name" value="SWT1_Regulator"/>
</dbReference>
<dbReference type="PANTHER" id="PTHR16161">
    <property type="entry name" value="TRANSCRIPTIONAL PROTEIN SWT1"/>
    <property type="match status" value="1"/>
</dbReference>
<organism evidence="3 4">
    <name type="scientific">Lipomyces starkeyi NRRL Y-11557</name>
    <dbReference type="NCBI Taxonomy" id="675824"/>
    <lineage>
        <taxon>Eukaryota</taxon>
        <taxon>Fungi</taxon>
        <taxon>Dikarya</taxon>
        <taxon>Ascomycota</taxon>
        <taxon>Saccharomycotina</taxon>
        <taxon>Lipomycetes</taxon>
        <taxon>Lipomycetales</taxon>
        <taxon>Lipomycetaceae</taxon>
        <taxon>Lipomyces</taxon>
    </lineage>
</organism>
<evidence type="ECO:0000259" key="2">
    <source>
        <dbReference type="SMART" id="SM00670"/>
    </source>
</evidence>
<dbReference type="STRING" id="675824.A0A1E3PX24"/>
<dbReference type="InterPro" id="IPR029060">
    <property type="entry name" value="PIN-like_dom_sf"/>
</dbReference>
<evidence type="ECO:0000256" key="1">
    <source>
        <dbReference type="SAM" id="MobiDB-lite"/>
    </source>
</evidence>
<dbReference type="Gene3D" id="3.40.50.1010">
    <property type="entry name" value="5'-nuclease"/>
    <property type="match status" value="1"/>
</dbReference>
<dbReference type="EMBL" id="KV454302">
    <property type="protein sequence ID" value="ODQ69880.1"/>
    <property type="molecule type" value="Genomic_DNA"/>
</dbReference>
<evidence type="ECO:0000313" key="3">
    <source>
        <dbReference type="EMBL" id="ODQ69880.1"/>
    </source>
</evidence>
<dbReference type="SMART" id="SM00670">
    <property type="entry name" value="PINc"/>
    <property type="match status" value="1"/>
</dbReference>
<dbReference type="InterPro" id="IPR002716">
    <property type="entry name" value="PIN_dom"/>
</dbReference>
<reference evidence="3 4" key="1">
    <citation type="journal article" date="2016" name="Proc. Natl. Acad. Sci. U.S.A.">
        <title>Comparative genomics of biotechnologically important yeasts.</title>
        <authorList>
            <person name="Riley R."/>
            <person name="Haridas S."/>
            <person name="Wolfe K.H."/>
            <person name="Lopes M.R."/>
            <person name="Hittinger C.T."/>
            <person name="Goeker M."/>
            <person name="Salamov A.A."/>
            <person name="Wisecaver J.H."/>
            <person name="Long T.M."/>
            <person name="Calvey C.H."/>
            <person name="Aerts A.L."/>
            <person name="Barry K.W."/>
            <person name="Choi C."/>
            <person name="Clum A."/>
            <person name="Coughlan A.Y."/>
            <person name="Deshpande S."/>
            <person name="Douglass A.P."/>
            <person name="Hanson S.J."/>
            <person name="Klenk H.-P."/>
            <person name="LaButti K.M."/>
            <person name="Lapidus A."/>
            <person name="Lindquist E.A."/>
            <person name="Lipzen A.M."/>
            <person name="Meier-Kolthoff J.P."/>
            <person name="Ohm R.A."/>
            <person name="Otillar R.P."/>
            <person name="Pangilinan J.L."/>
            <person name="Peng Y."/>
            <person name="Rokas A."/>
            <person name="Rosa C.A."/>
            <person name="Scheuner C."/>
            <person name="Sibirny A.A."/>
            <person name="Slot J.C."/>
            <person name="Stielow J.B."/>
            <person name="Sun H."/>
            <person name="Kurtzman C.P."/>
            <person name="Blackwell M."/>
            <person name="Grigoriev I.V."/>
            <person name="Jeffries T.W."/>
        </authorList>
    </citation>
    <scope>NUCLEOTIDE SEQUENCE [LARGE SCALE GENOMIC DNA]</scope>
    <source>
        <strain evidence="3 4">NRRL Y-11557</strain>
    </source>
</reference>
<feature type="compositionally biased region" description="Acidic residues" evidence="1">
    <location>
        <begin position="263"/>
        <end position="274"/>
    </location>
</feature>
<protein>
    <recommendedName>
        <fullName evidence="2">PIN domain-containing protein</fullName>
    </recommendedName>
</protein>
<accession>A0A1E3PX24</accession>
<feature type="region of interest" description="Disordered" evidence="1">
    <location>
        <begin position="263"/>
        <end position="304"/>
    </location>
</feature>
<feature type="domain" description="PIN" evidence="2">
    <location>
        <begin position="69"/>
        <end position="198"/>
    </location>
</feature>
<keyword evidence="4" id="KW-1185">Reference proteome</keyword>
<dbReference type="GO" id="GO:0004540">
    <property type="term" value="F:RNA nuclease activity"/>
    <property type="evidence" value="ECO:0007669"/>
    <property type="project" value="UniProtKB-ARBA"/>
</dbReference>
<dbReference type="OrthoDB" id="2017974at2759"/>
<sequence>MSENTYPDQSYDEEELMDLDDIDIEGIKQFVSRNRNSSVQQQLVGLGGSNTTTVTATCESDRNVELASVLYVVDTNFAISHLRILNDLVAQHSKFGNLLVFPVTVIDELDGLKTTEPPSTVSLQSRHQSDIALLARRANDWLFKLLACSEPAIRGQQANEKIETNLFGDKSILDCCRFFQEMRHKPVVLLSNDKNLCVQALIYSIRTVSFIPGLTAREILIRSLNLPRNAIPPSVAPTLPILPQTEQRPSQRTADLFDATMEDVDASMDIDEPPPDLNSSKHKSRRAVTDHRGKFWFPPPDIKP</sequence>
<proteinExistence type="predicted"/>